<dbReference type="InterPro" id="IPR002156">
    <property type="entry name" value="RNaseH_domain"/>
</dbReference>
<dbReference type="PANTHER" id="PTHR47723">
    <property type="entry name" value="OS05G0353850 PROTEIN"/>
    <property type="match status" value="1"/>
</dbReference>
<dbReference type="Proteomes" id="UP000235220">
    <property type="component" value="Chromosome 1"/>
</dbReference>
<dbReference type="CDD" id="cd06222">
    <property type="entry name" value="RNase_H_like"/>
    <property type="match status" value="1"/>
</dbReference>
<organism evidence="1 2">
    <name type="scientific">Juglans regia</name>
    <name type="common">English walnut</name>
    <dbReference type="NCBI Taxonomy" id="51240"/>
    <lineage>
        <taxon>Eukaryota</taxon>
        <taxon>Viridiplantae</taxon>
        <taxon>Streptophyta</taxon>
        <taxon>Embryophyta</taxon>
        <taxon>Tracheophyta</taxon>
        <taxon>Spermatophyta</taxon>
        <taxon>Magnoliopsida</taxon>
        <taxon>eudicotyledons</taxon>
        <taxon>Gunneridae</taxon>
        <taxon>Pentapetalae</taxon>
        <taxon>rosids</taxon>
        <taxon>fabids</taxon>
        <taxon>Fagales</taxon>
        <taxon>Juglandaceae</taxon>
        <taxon>Juglans</taxon>
    </lineage>
</organism>
<dbReference type="InterPro" id="IPR036397">
    <property type="entry name" value="RNaseH_sf"/>
</dbReference>
<dbReference type="Pfam" id="PF13456">
    <property type="entry name" value="RVT_3"/>
    <property type="match status" value="1"/>
</dbReference>
<dbReference type="GeneID" id="108990939"/>
<dbReference type="InterPro" id="IPR012337">
    <property type="entry name" value="RNaseH-like_sf"/>
</dbReference>
<dbReference type="SUPFAM" id="SSF53098">
    <property type="entry name" value="Ribonuclease H-like"/>
    <property type="match status" value="1"/>
</dbReference>
<gene>
    <name evidence="2" type="primary">LOC108990939</name>
</gene>
<proteinExistence type="predicted"/>
<protein>
    <submittedName>
        <fullName evidence="2">Uncharacterized protein LOC108990939</fullName>
    </submittedName>
</protein>
<dbReference type="RefSeq" id="XP_018820610.2">
    <property type="nucleotide sequence ID" value="XM_018965065.2"/>
</dbReference>
<dbReference type="InterPro" id="IPR053151">
    <property type="entry name" value="RNase_H-like"/>
</dbReference>
<name>A0A2I4EMI7_JUGRE</name>
<dbReference type="KEGG" id="jre:108990939"/>
<accession>A0A2I4EMI7</accession>
<reference evidence="2" key="1">
    <citation type="submission" date="2025-08" db="UniProtKB">
        <authorList>
            <consortium name="RefSeq"/>
        </authorList>
    </citation>
    <scope>IDENTIFICATION</scope>
    <source>
        <tissue evidence="2">Leaves</tissue>
    </source>
</reference>
<dbReference type="AlphaFoldDB" id="A0A2I4EMI7"/>
<keyword evidence="1" id="KW-1185">Reference proteome</keyword>
<dbReference type="InterPro" id="IPR044730">
    <property type="entry name" value="RNase_H-like_dom_plant"/>
</dbReference>
<evidence type="ECO:0000313" key="2">
    <source>
        <dbReference type="RefSeq" id="XP_018820610.2"/>
    </source>
</evidence>
<dbReference type="OrthoDB" id="914111at2759"/>
<dbReference type="Gene3D" id="3.30.420.10">
    <property type="entry name" value="Ribonuclease H-like superfamily/Ribonuclease H"/>
    <property type="match status" value="1"/>
</dbReference>
<dbReference type="GO" id="GO:0003676">
    <property type="term" value="F:nucleic acid binding"/>
    <property type="evidence" value="ECO:0007669"/>
    <property type="project" value="InterPro"/>
</dbReference>
<sequence>MWQRFGPIGLRLQHDKRFMDNVKSVLTTSSEADFTLMFVLCWGMWYRRNKLKMESENITPYASTNMAISLYKSFSILKVSNAANGKNLCRWKSPPSDFLKLNVDGAVVTEYKKAGIGMVLCDSNGKVVMAATIFEPAVNEPSTFELLIVFRGLQMCLPLGIPKLIVESDYLLIGFYFFFFLHHQK</sequence>
<dbReference type="PANTHER" id="PTHR47723:SF19">
    <property type="entry name" value="POLYNUCLEOTIDYL TRANSFERASE, RIBONUCLEASE H-LIKE SUPERFAMILY PROTEIN"/>
    <property type="match status" value="1"/>
</dbReference>
<dbReference type="Gramene" id="Jr01_24320_p1">
    <property type="protein sequence ID" value="cds.Jr01_24320_p1"/>
    <property type="gene ID" value="Jr01_24320"/>
</dbReference>
<evidence type="ECO:0000313" key="1">
    <source>
        <dbReference type="Proteomes" id="UP000235220"/>
    </source>
</evidence>
<dbReference type="GO" id="GO:0004523">
    <property type="term" value="F:RNA-DNA hybrid ribonuclease activity"/>
    <property type="evidence" value="ECO:0007669"/>
    <property type="project" value="InterPro"/>
</dbReference>